<reference evidence="1" key="1">
    <citation type="journal article" date="2014" name="Front. Microbiol.">
        <title>High frequency of phylogenetically diverse reductive dehalogenase-homologous genes in deep subseafloor sedimentary metagenomes.</title>
        <authorList>
            <person name="Kawai M."/>
            <person name="Futagami T."/>
            <person name="Toyoda A."/>
            <person name="Takaki Y."/>
            <person name="Nishi S."/>
            <person name="Hori S."/>
            <person name="Arai W."/>
            <person name="Tsubouchi T."/>
            <person name="Morono Y."/>
            <person name="Uchiyama I."/>
            <person name="Ito T."/>
            <person name="Fujiyama A."/>
            <person name="Inagaki F."/>
            <person name="Takami H."/>
        </authorList>
    </citation>
    <scope>NUCLEOTIDE SEQUENCE</scope>
    <source>
        <strain evidence="1">Expedition CK06-06</strain>
    </source>
</reference>
<accession>X1TWZ4</accession>
<comment type="caution">
    <text evidence="1">The sequence shown here is derived from an EMBL/GenBank/DDBJ whole genome shotgun (WGS) entry which is preliminary data.</text>
</comment>
<organism evidence="1">
    <name type="scientific">marine sediment metagenome</name>
    <dbReference type="NCBI Taxonomy" id="412755"/>
    <lineage>
        <taxon>unclassified sequences</taxon>
        <taxon>metagenomes</taxon>
        <taxon>ecological metagenomes</taxon>
    </lineage>
</organism>
<dbReference type="AlphaFoldDB" id="X1TWZ4"/>
<feature type="non-terminal residue" evidence="1">
    <location>
        <position position="1"/>
    </location>
</feature>
<protein>
    <submittedName>
        <fullName evidence="1">Uncharacterized protein</fullName>
    </submittedName>
</protein>
<dbReference type="EMBL" id="BARW01011146">
    <property type="protein sequence ID" value="GAI84534.1"/>
    <property type="molecule type" value="Genomic_DNA"/>
</dbReference>
<evidence type="ECO:0000313" key="1">
    <source>
        <dbReference type="EMBL" id="GAI84534.1"/>
    </source>
</evidence>
<name>X1TWZ4_9ZZZZ</name>
<gene>
    <name evidence="1" type="ORF">S12H4_21621</name>
</gene>
<sequence>GEDLLRSLEWIQAYYGEKLNNVPGQNAEGTNLTPGVPLSFSRSYTIDHPGKTPRF</sequence>
<proteinExistence type="predicted"/>